<comment type="similarity">
    <text evidence="1 3">Belongs to the ArsC family.</text>
</comment>
<dbReference type="PANTHER" id="PTHR30041:SF4">
    <property type="entry name" value="ARSENATE REDUCTASE"/>
    <property type="match status" value="1"/>
</dbReference>
<sequence length="118" mass="13490">MHIEIWHYPRCSKSRKTLELLQERGLALTVRKYREDPPTPAQLTRVLAQLGMEPRELMRRGEDAYTLLNLDDDTLNREDLIEAMCEHPSLIERPVVLAGEKAALGRPPEAVLALFETA</sequence>
<organism evidence="4 5">
    <name type="scientific">Bradymonas sediminis</name>
    <dbReference type="NCBI Taxonomy" id="1548548"/>
    <lineage>
        <taxon>Bacteria</taxon>
        <taxon>Deltaproteobacteria</taxon>
        <taxon>Bradymonadales</taxon>
        <taxon>Bradymonadaceae</taxon>
        <taxon>Bradymonas</taxon>
    </lineage>
</organism>
<dbReference type="InterPro" id="IPR036249">
    <property type="entry name" value="Thioredoxin-like_sf"/>
</dbReference>
<gene>
    <name evidence="4" type="primary">arsC</name>
    <name evidence="4" type="ORF">DN745_04540</name>
</gene>
<name>A0A2Z4FIA5_9DELT</name>
<evidence type="ECO:0000313" key="5">
    <source>
        <dbReference type="Proteomes" id="UP000249799"/>
    </source>
</evidence>
<dbReference type="KEGG" id="bsed:DN745_04540"/>
<dbReference type="Proteomes" id="UP000249799">
    <property type="component" value="Chromosome"/>
</dbReference>
<evidence type="ECO:0000256" key="2">
    <source>
        <dbReference type="ARBA" id="ARBA00023002"/>
    </source>
</evidence>
<dbReference type="PROSITE" id="PS51353">
    <property type="entry name" value="ARSC"/>
    <property type="match status" value="1"/>
</dbReference>
<dbReference type="RefSeq" id="WP_111332563.1">
    <property type="nucleotide sequence ID" value="NZ_CP030032.1"/>
</dbReference>
<reference evidence="4 5" key="1">
    <citation type="submission" date="2018-06" db="EMBL/GenBank/DDBJ databases">
        <title>Lujinxingia sediminis gen. nov. sp. nov., a new facultative anaerobic member of the class Deltaproteobacteria, and proposal of Lujinxingaceae fam. nov.</title>
        <authorList>
            <person name="Guo L.-Y."/>
            <person name="Li C.-M."/>
            <person name="Wang S."/>
            <person name="Du Z.-J."/>
        </authorList>
    </citation>
    <scope>NUCLEOTIDE SEQUENCE [LARGE SCALE GENOMIC DNA]</scope>
    <source>
        <strain evidence="4 5">FA350</strain>
    </source>
</reference>
<dbReference type="InterPro" id="IPR006660">
    <property type="entry name" value="Arsenate_reductase-like"/>
</dbReference>
<dbReference type="OrthoDB" id="9790554at2"/>
<keyword evidence="2 4" id="KW-0560">Oxidoreductase</keyword>
<dbReference type="Pfam" id="PF03960">
    <property type="entry name" value="ArsC"/>
    <property type="match status" value="1"/>
</dbReference>
<dbReference type="InterPro" id="IPR006659">
    <property type="entry name" value="Arsenate_reductase"/>
</dbReference>
<evidence type="ECO:0000256" key="1">
    <source>
        <dbReference type="ARBA" id="ARBA00007198"/>
    </source>
</evidence>
<dbReference type="GO" id="GO:0008794">
    <property type="term" value="F:arsenate reductase (glutaredoxin) activity"/>
    <property type="evidence" value="ECO:0007669"/>
    <property type="project" value="UniProtKB-EC"/>
</dbReference>
<accession>A0A2Z4FIA5</accession>
<dbReference type="PANTHER" id="PTHR30041">
    <property type="entry name" value="ARSENATE REDUCTASE"/>
    <property type="match status" value="1"/>
</dbReference>
<proteinExistence type="inferred from homology"/>
<dbReference type="EMBL" id="CP030032">
    <property type="protein sequence ID" value="AWV88643.1"/>
    <property type="molecule type" value="Genomic_DNA"/>
</dbReference>
<keyword evidence="5" id="KW-1185">Reference proteome</keyword>
<evidence type="ECO:0000256" key="3">
    <source>
        <dbReference type="PROSITE-ProRule" id="PRU01282"/>
    </source>
</evidence>
<dbReference type="SUPFAM" id="SSF52833">
    <property type="entry name" value="Thioredoxin-like"/>
    <property type="match status" value="1"/>
</dbReference>
<evidence type="ECO:0000313" key="4">
    <source>
        <dbReference type="EMBL" id="AWV88643.1"/>
    </source>
</evidence>
<dbReference type="CDD" id="cd03034">
    <property type="entry name" value="ArsC_ArsC"/>
    <property type="match status" value="1"/>
</dbReference>
<dbReference type="NCBIfam" id="TIGR00014">
    <property type="entry name" value="arsC"/>
    <property type="match status" value="1"/>
</dbReference>
<dbReference type="EC" id="1.20.4.1" evidence="4"/>
<protein>
    <submittedName>
        <fullName evidence="4">Arsenate reductase (Glutaredoxin)</fullName>
        <ecNumber evidence="4">1.20.4.1</ecNumber>
    </submittedName>
</protein>
<dbReference type="AlphaFoldDB" id="A0A2Z4FIA5"/>
<dbReference type="Gene3D" id="3.40.30.10">
    <property type="entry name" value="Glutaredoxin"/>
    <property type="match status" value="1"/>
</dbReference>